<feature type="non-terminal residue" evidence="1">
    <location>
        <position position="85"/>
    </location>
</feature>
<keyword evidence="2" id="KW-1185">Reference proteome</keyword>
<proteinExistence type="predicted"/>
<comment type="caution">
    <text evidence="1">The sequence shown here is derived from an EMBL/GenBank/DDBJ whole genome shotgun (WGS) entry which is preliminary data.</text>
</comment>
<evidence type="ECO:0000313" key="2">
    <source>
        <dbReference type="Proteomes" id="UP000190064"/>
    </source>
</evidence>
<name>A0A1T1GCV7_OCELI</name>
<evidence type="ECO:0000313" key="1">
    <source>
        <dbReference type="EMBL" id="OOV75410.1"/>
    </source>
</evidence>
<dbReference type="EMBL" id="MTSD02000244">
    <property type="protein sequence ID" value="OOV75410.1"/>
    <property type="molecule type" value="Genomic_DNA"/>
</dbReference>
<protein>
    <submittedName>
        <fullName evidence="1">Uncharacterized protein</fullName>
    </submittedName>
</protein>
<dbReference type="AlphaFoldDB" id="A0A1T1GCV7"/>
<reference evidence="1" key="1">
    <citation type="submission" date="2017-02" db="EMBL/GenBank/DDBJ databases">
        <title>Draft Genome Sequence of the Salt Water Bacterium Oceanospirillum linum ATCC 11336.</title>
        <authorList>
            <person name="Trachtenberg A.M."/>
            <person name="Carney J.G."/>
            <person name="Linnane J.D."/>
            <person name="Rheaume B.A."/>
            <person name="Pitts N.L."/>
            <person name="Mykles D.L."/>
            <person name="Maclea K.S."/>
        </authorList>
    </citation>
    <scope>NUCLEOTIDE SEQUENCE [LARGE SCALE GENOMIC DNA]</scope>
    <source>
        <strain evidence="1">ATCC 11336</strain>
    </source>
</reference>
<sequence>MLRFITIPRFRVGARNPPLATCEGTACSLGTLAAHAALLNHVRAFSVGNCPAEGTHPAHPDHAASRCACAHRAASRLISAKAEDV</sequence>
<accession>A0A1T1GCV7</accession>
<gene>
    <name evidence="1" type="ORF">BTA35_0217515</name>
</gene>
<dbReference type="Proteomes" id="UP000190064">
    <property type="component" value="Unassembled WGS sequence"/>
</dbReference>
<organism evidence="1 2">
    <name type="scientific">Oceanospirillum linum</name>
    <dbReference type="NCBI Taxonomy" id="966"/>
    <lineage>
        <taxon>Bacteria</taxon>
        <taxon>Pseudomonadati</taxon>
        <taxon>Pseudomonadota</taxon>
        <taxon>Gammaproteobacteria</taxon>
        <taxon>Oceanospirillales</taxon>
        <taxon>Oceanospirillaceae</taxon>
        <taxon>Oceanospirillum</taxon>
    </lineage>
</organism>